<evidence type="ECO:0000313" key="1">
    <source>
        <dbReference type="EMBL" id="GGM75163.1"/>
    </source>
</evidence>
<dbReference type="Proteomes" id="UP000632195">
    <property type="component" value="Unassembled WGS sequence"/>
</dbReference>
<dbReference type="AlphaFoldDB" id="A0AA37F9J7"/>
<reference evidence="1" key="2">
    <citation type="submission" date="2022-09" db="EMBL/GenBank/DDBJ databases">
        <authorList>
            <person name="Sun Q."/>
            <person name="Ohkuma M."/>
        </authorList>
    </citation>
    <scope>NUCLEOTIDE SEQUENCE</scope>
    <source>
        <strain evidence="1">JCM 13583</strain>
    </source>
</reference>
<keyword evidence="2" id="KW-1185">Reference proteome</keyword>
<proteinExistence type="predicted"/>
<name>A0AA37F9J7_9ARCH</name>
<gene>
    <name evidence="1" type="ORF">GCM10007108_11390</name>
</gene>
<sequence>MLERGVGMEISSSTHSLCLLTIGFLSMPGTSAGTEEQNKIDLNATRMRSYGTLYTVPL</sequence>
<dbReference type="EMBL" id="BMNY01000001">
    <property type="protein sequence ID" value="GGM75163.1"/>
    <property type="molecule type" value="Genomic_DNA"/>
</dbReference>
<comment type="caution">
    <text evidence="1">The sequence shown here is derived from an EMBL/GenBank/DDBJ whole genome shotgun (WGS) entry which is preliminary data.</text>
</comment>
<organism evidence="1 2">
    <name type="scientific">Thermogymnomonas acidicola</name>
    <dbReference type="NCBI Taxonomy" id="399579"/>
    <lineage>
        <taxon>Archaea</taxon>
        <taxon>Methanobacteriati</taxon>
        <taxon>Thermoplasmatota</taxon>
        <taxon>Thermoplasmata</taxon>
        <taxon>Thermoplasmatales</taxon>
        <taxon>Thermogymnomonas</taxon>
    </lineage>
</organism>
<accession>A0AA37F9J7</accession>
<reference evidence="1" key="1">
    <citation type="journal article" date="2014" name="Int. J. Syst. Evol. Microbiol.">
        <title>Complete genome sequence of Corynebacterium casei LMG S-19264T (=DSM 44701T), isolated from a smear-ripened cheese.</title>
        <authorList>
            <consortium name="US DOE Joint Genome Institute (JGI-PGF)"/>
            <person name="Walter F."/>
            <person name="Albersmeier A."/>
            <person name="Kalinowski J."/>
            <person name="Ruckert C."/>
        </authorList>
    </citation>
    <scope>NUCLEOTIDE SEQUENCE</scope>
    <source>
        <strain evidence="1">JCM 13583</strain>
    </source>
</reference>
<protein>
    <submittedName>
        <fullName evidence="1">Uncharacterized protein</fullName>
    </submittedName>
</protein>
<evidence type="ECO:0000313" key="2">
    <source>
        <dbReference type="Proteomes" id="UP000632195"/>
    </source>
</evidence>